<proteinExistence type="predicted"/>
<evidence type="ECO:0000256" key="2">
    <source>
        <dbReference type="SAM" id="Phobius"/>
    </source>
</evidence>
<dbReference type="Proteomes" id="UP001497525">
    <property type="component" value="Unassembled WGS sequence"/>
</dbReference>
<evidence type="ECO:0000313" key="4">
    <source>
        <dbReference type="Proteomes" id="UP001497525"/>
    </source>
</evidence>
<comment type="caution">
    <text evidence="3">The sequence shown here is derived from an EMBL/GenBank/DDBJ whole genome shotgun (WGS) entry which is preliminary data.</text>
</comment>
<reference evidence="3" key="1">
    <citation type="submission" date="2024-06" db="EMBL/GenBank/DDBJ databases">
        <authorList>
            <person name="Liu X."/>
            <person name="Lenzi L."/>
            <person name="Haldenby T S."/>
            <person name="Uol C."/>
        </authorList>
    </citation>
    <scope>NUCLEOTIDE SEQUENCE</scope>
</reference>
<protein>
    <submittedName>
        <fullName evidence="3">Uncharacterized protein</fullName>
    </submittedName>
</protein>
<dbReference type="EMBL" id="CAXLJL010000933">
    <property type="protein sequence ID" value="CAL5141906.1"/>
    <property type="molecule type" value="Genomic_DNA"/>
</dbReference>
<keyword evidence="2" id="KW-1133">Transmembrane helix</keyword>
<sequence length="848" mass="94568">MHDRSSTGFVCHCARAWLILEVTDEGVKEIGLKYVSNVSTCLPWILLSAMVGLPQDRVRGRETHIVEWPKGCVAACKLDSGPSDMPPATERFRLKPRFMRRCVERRVLKKHNNRAVVCTARNSVIHAPVPDDAAYQLAPSGTASIPWPTNPRAQLDSTESVIDIPKLIKVTQFDSDTSCSTTVSPTKKPLNSLSATQTPKCKITAPNSSLVNSSSRTRKRLAHNTSNSLQHASTRGAAACNCTLRAIHPSSEPHVEPLWVSVTTFVPSVVTQCVYVPPNFDKTDLLPLIITFNLKAYAFFKANLTAGDFSMPEFVSGQRSSSAVRDLMTISQTLGYTQLVICPTRQLLLTGTSSLPLVEFVLEVIVRAVDTKLAARRTLSAAKPRVPLRCVRMPEKQITYQVQINFKYNENNEQIRKQIGQALRRVKKLGLGGHFVQQRVWQREHKLRQGAACYGSELRALFSGFYILHLPTLMSPFIDNIWLHIHLRAGDRLILDALYRSSCASPSDGLRILDALNYSNSRKEFYLLLVGELNAQTVHLSSSYSIHPGFPTSKLWCLNASSWTQNSQLLKADGVPTDGPNSRPCSTNPRVERYFDPGQGATGGSLSKKQTIAYCVLRFKSARTPDLLATIVTVRAVYNQGWHCLWSEPPRSDQRRVGESLIVEMMGFFSINKSSIRSLATLCQSAASRCKYDLPRSSGLIRTDFQCLSIKRHPVRTQSMNVGYSALTKHIKGFSIPDVRNSFHFDRLWVEKITSAHNRLYTSYGPQSRANPEPRSSVPFFALIILFGFATYFSVFYYFSNAYKGGFIRSRYDVRAGEGGQMIFSLQGQPNQSLTENKSPTGSVQASH</sequence>
<feature type="compositionally biased region" description="Polar residues" evidence="1">
    <location>
        <begin position="176"/>
        <end position="215"/>
    </location>
</feature>
<evidence type="ECO:0000313" key="3">
    <source>
        <dbReference type="EMBL" id="CAL5141906.1"/>
    </source>
</evidence>
<feature type="transmembrane region" description="Helical" evidence="2">
    <location>
        <begin position="778"/>
        <end position="799"/>
    </location>
</feature>
<feature type="region of interest" description="Disordered" evidence="1">
    <location>
        <begin position="176"/>
        <end position="228"/>
    </location>
</feature>
<dbReference type="AlphaFoldDB" id="A0AAV2TZY6"/>
<gene>
    <name evidence="3" type="ORF">CDAUBV1_LOCUS17203</name>
</gene>
<keyword evidence="2" id="KW-0812">Transmembrane</keyword>
<evidence type="ECO:0000256" key="1">
    <source>
        <dbReference type="SAM" id="MobiDB-lite"/>
    </source>
</evidence>
<keyword evidence="2" id="KW-0472">Membrane</keyword>
<name>A0AAV2TZY6_CALDB</name>
<organism evidence="3 4">
    <name type="scientific">Calicophoron daubneyi</name>
    <name type="common">Rumen fluke</name>
    <name type="synonym">Paramphistomum daubneyi</name>
    <dbReference type="NCBI Taxonomy" id="300641"/>
    <lineage>
        <taxon>Eukaryota</taxon>
        <taxon>Metazoa</taxon>
        <taxon>Spiralia</taxon>
        <taxon>Lophotrochozoa</taxon>
        <taxon>Platyhelminthes</taxon>
        <taxon>Trematoda</taxon>
        <taxon>Digenea</taxon>
        <taxon>Plagiorchiida</taxon>
        <taxon>Pronocephalata</taxon>
        <taxon>Paramphistomoidea</taxon>
        <taxon>Paramphistomidae</taxon>
        <taxon>Calicophoron</taxon>
    </lineage>
</organism>
<accession>A0AAV2TZY6</accession>